<evidence type="ECO:0000313" key="2">
    <source>
        <dbReference type="EMBL" id="MEO1766568.1"/>
    </source>
</evidence>
<dbReference type="Pfam" id="PF09694">
    <property type="entry name" value="Gcw_chp"/>
    <property type="match status" value="1"/>
</dbReference>
<dbReference type="EMBL" id="JBAJEX010000003">
    <property type="protein sequence ID" value="MEO1766568.1"/>
    <property type="molecule type" value="Genomic_DNA"/>
</dbReference>
<accession>A0ABV0ED34</accession>
<gene>
    <name evidence="2" type="ORF">V6E02_05030</name>
</gene>
<feature type="chain" id="PRO_5045177611" evidence="1">
    <location>
        <begin position="26"/>
        <end position="272"/>
    </location>
</feature>
<name>A0ABV0ED34_9BURK</name>
<reference evidence="2 3" key="1">
    <citation type="submission" date="2024-02" db="EMBL/GenBank/DDBJ databases">
        <title>New thermophilic sulfur-oxidizing bacteria from a hot springs of the Uzon caldera (Kamchatka, Russia).</title>
        <authorList>
            <person name="Dukat A.M."/>
            <person name="Elcheninov A.G."/>
            <person name="Frolov E.N."/>
        </authorList>
    </citation>
    <scope>NUCLEOTIDE SEQUENCE [LARGE SCALE GENOMIC DNA]</scope>
    <source>
        <strain evidence="2 3">AK1</strain>
    </source>
</reference>
<sequence length="272" mass="29445">MNTLRSMTHTLAAAGLLTTVVPAFADNAAPLTANVGITSDYVFRGVSQTQGGPAIQGGIDYAHPSGFYVGTWASNVSWVSVRSFKDSNGTVTTGDPFKENNSMEWDFYGGYKASAGDFGYDLGVITYYYPGNKTAGAKSPDTTEVYLGGSWKFLSVKYSHVVSENFIGWYDFTNNRNTRGSHYLELNANYDLGGGWGVLGHVGHQTVKHVGDASYTDWKVGVSKDVGFGVITLAYTDTNAKDWAYDWSTSANGTDFKKVADGRAFVSFTKSF</sequence>
<dbReference type="Proteomes" id="UP001482231">
    <property type="component" value="Unassembled WGS sequence"/>
</dbReference>
<protein>
    <submittedName>
        <fullName evidence="2">TorF family putative porin</fullName>
    </submittedName>
</protein>
<evidence type="ECO:0000313" key="3">
    <source>
        <dbReference type="Proteomes" id="UP001482231"/>
    </source>
</evidence>
<evidence type="ECO:0000256" key="1">
    <source>
        <dbReference type="SAM" id="SignalP"/>
    </source>
</evidence>
<dbReference type="RefSeq" id="WP_347307679.1">
    <property type="nucleotide sequence ID" value="NZ_JBAJEX010000003.1"/>
</dbReference>
<comment type="caution">
    <text evidence="2">The sequence shown here is derived from an EMBL/GenBank/DDBJ whole genome shotgun (WGS) entry which is preliminary data.</text>
</comment>
<keyword evidence="3" id="KW-1185">Reference proteome</keyword>
<dbReference type="NCBIfam" id="TIGR02001">
    <property type="entry name" value="gcw_chp"/>
    <property type="match status" value="1"/>
</dbReference>
<proteinExistence type="predicted"/>
<organism evidence="2 3">
    <name type="scientific">Thiobacter aerophilum</name>
    <dbReference type="NCBI Taxonomy" id="3121275"/>
    <lineage>
        <taxon>Bacteria</taxon>
        <taxon>Pseudomonadati</taxon>
        <taxon>Pseudomonadota</taxon>
        <taxon>Betaproteobacteria</taxon>
        <taxon>Burkholderiales</taxon>
        <taxon>Thiobacteraceae</taxon>
        <taxon>Thiobacter</taxon>
    </lineage>
</organism>
<dbReference type="InterPro" id="IPR010239">
    <property type="entry name" value="CHP02001"/>
</dbReference>
<keyword evidence="1" id="KW-0732">Signal</keyword>
<feature type="signal peptide" evidence="1">
    <location>
        <begin position="1"/>
        <end position="25"/>
    </location>
</feature>